<evidence type="ECO:0000313" key="1">
    <source>
        <dbReference type="EMBL" id="TVU24357.1"/>
    </source>
</evidence>
<name>A0A5J9UM86_9POAL</name>
<organism evidence="1 2">
    <name type="scientific">Eragrostis curvula</name>
    <name type="common">weeping love grass</name>
    <dbReference type="NCBI Taxonomy" id="38414"/>
    <lineage>
        <taxon>Eukaryota</taxon>
        <taxon>Viridiplantae</taxon>
        <taxon>Streptophyta</taxon>
        <taxon>Embryophyta</taxon>
        <taxon>Tracheophyta</taxon>
        <taxon>Spermatophyta</taxon>
        <taxon>Magnoliopsida</taxon>
        <taxon>Liliopsida</taxon>
        <taxon>Poales</taxon>
        <taxon>Poaceae</taxon>
        <taxon>PACMAD clade</taxon>
        <taxon>Chloridoideae</taxon>
        <taxon>Eragrostideae</taxon>
        <taxon>Eragrostidinae</taxon>
        <taxon>Eragrostis</taxon>
    </lineage>
</organism>
<dbReference type="EMBL" id="RWGY01000013">
    <property type="protein sequence ID" value="TVU24357.1"/>
    <property type="molecule type" value="Genomic_DNA"/>
</dbReference>
<keyword evidence="2" id="KW-1185">Reference proteome</keyword>
<reference evidence="1 2" key="1">
    <citation type="journal article" date="2019" name="Sci. Rep.">
        <title>A high-quality genome of Eragrostis curvula grass provides insights into Poaceae evolution and supports new strategies to enhance forage quality.</title>
        <authorList>
            <person name="Carballo J."/>
            <person name="Santos B.A.C.M."/>
            <person name="Zappacosta D."/>
            <person name="Garbus I."/>
            <person name="Selva J.P."/>
            <person name="Gallo C.A."/>
            <person name="Diaz A."/>
            <person name="Albertini E."/>
            <person name="Caccamo M."/>
            <person name="Echenique V."/>
        </authorList>
    </citation>
    <scope>NUCLEOTIDE SEQUENCE [LARGE SCALE GENOMIC DNA]</scope>
    <source>
        <strain evidence="2">cv. Victoria</strain>
        <tissue evidence="1">Leaf</tissue>
    </source>
</reference>
<dbReference type="OrthoDB" id="1000652at2759"/>
<evidence type="ECO:0008006" key="3">
    <source>
        <dbReference type="Google" id="ProtNLM"/>
    </source>
</evidence>
<protein>
    <recommendedName>
        <fullName evidence="3">RNase H type-1 domain-containing protein</fullName>
    </recommendedName>
</protein>
<accession>A0A5J9UM86</accession>
<feature type="non-terminal residue" evidence="1">
    <location>
        <position position="1"/>
    </location>
</feature>
<sequence length="94" mass="10478">MDACHISHYQVAPYLNSKRMQGINKVTDPELAESIVFRRAVLFAIELRIDQAIIATDCLSLINKLKSKGLDRSHTGSFIRNIKIAAQESPVPIS</sequence>
<dbReference type="Proteomes" id="UP000324897">
    <property type="component" value="Chromosome 2"/>
</dbReference>
<evidence type="ECO:0000313" key="2">
    <source>
        <dbReference type="Proteomes" id="UP000324897"/>
    </source>
</evidence>
<dbReference type="AlphaFoldDB" id="A0A5J9UM86"/>
<comment type="caution">
    <text evidence="1">The sequence shown here is derived from an EMBL/GenBank/DDBJ whole genome shotgun (WGS) entry which is preliminary data.</text>
</comment>
<proteinExistence type="predicted"/>
<gene>
    <name evidence="1" type="ORF">EJB05_26789</name>
</gene>
<dbReference type="Gramene" id="TVU24357">
    <property type="protein sequence ID" value="TVU24357"/>
    <property type="gene ID" value="EJB05_26789"/>
</dbReference>